<dbReference type="AlphaFoldDB" id="A0A7Y9ER99"/>
<dbReference type="RefSeq" id="WP_179848676.1">
    <property type="nucleotide sequence ID" value="NZ_JACCBA010000001.1"/>
</dbReference>
<feature type="transmembrane region" description="Helical" evidence="1">
    <location>
        <begin position="54"/>
        <end position="73"/>
    </location>
</feature>
<gene>
    <name evidence="2" type="ORF">BJY14_008465</name>
</gene>
<evidence type="ECO:0000256" key="1">
    <source>
        <dbReference type="SAM" id="Phobius"/>
    </source>
</evidence>
<reference evidence="2 3" key="1">
    <citation type="submission" date="2020-07" db="EMBL/GenBank/DDBJ databases">
        <title>Sequencing the genomes of 1000 actinobacteria strains.</title>
        <authorList>
            <person name="Klenk H.-P."/>
        </authorList>
    </citation>
    <scope>NUCLEOTIDE SEQUENCE [LARGE SCALE GENOMIC DNA]</scope>
    <source>
        <strain evidence="2 3">DSM 40398</strain>
    </source>
</reference>
<dbReference type="Proteomes" id="UP000529783">
    <property type="component" value="Unassembled WGS sequence"/>
</dbReference>
<organism evidence="2 3">
    <name type="scientific">Actinomadura luteofluorescens</name>
    <dbReference type="NCBI Taxonomy" id="46163"/>
    <lineage>
        <taxon>Bacteria</taxon>
        <taxon>Bacillati</taxon>
        <taxon>Actinomycetota</taxon>
        <taxon>Actinomycetes</taxon>
        <taxon>Streptosporangiales</taxon>
        <taxon>Thermomonosporaceae</taxon>
        <taxon>Actinomadura</taxon>
    </lineage>
</organism>
<protein>
    <submittedName>
        <fullName evidence="2">Uncharacterized protein</fullName>
    </submittedName>
</protein>
<keyword evidence="1" id="KW-0812">Transmembrane</keyword>
<proteinExistence type="predicted"/>
<keyword evidence="1" id="KW-0472">Membrane</keyword>
<keyword evidence="3" id="KW-1185">Reference proteome</keyword>
<dbReference type="EMBL" id="JACCBA010000001">
    <property type="protein sequence ID" value="NYD52482.1"/>
    <property type="molecule type" value="Genomic_DNA"/>
</dbReference>
<accession>A0A7Y9ER99</accession>
<feature type="transmembrane region" description="Helical" evidence="1">
    <location>
        <begin position="79"/>
        <end position="95"/>
    </location>
</feature>
<keyword evidence="1" id="KW-1133">Transmembrane helix</keyword>
<evidence type="ECO:0000313" key="2">
    <source>
        <dbReference type="EMBL" id="NYD52482.1"/>
    </source>
</evidence>
<comment type="caution">
    <text evidence="2">The sequence shown here is derived from an EMBL/GenBank/DDBJ whole genome shotgun (WGS) entry which is preliminary data.</text>
</comment>
<feature type="transmembrane region" description="Helical" evidence="1">
    <location>
        <begin position="30"/>
        <end position="47"/>
    </location>
</feature>
<evidence type="ECO:0000313" key="3">
    <source>
        <dbReference type="Proteomes" id="UP000529783"/>
    </source>
</evidence>
<sequence>MLLGALSGIAAAICIVLVPHREGMVAVCPPEWAVAVSPGLLIGLLLSAAVMPRLTFAACLPAMFGAVAGAVGALFSEHPVYGLVWTLWAVLFFFGQRRAWFKAQAESA</sequence>
<name>A0A7Y9ER99_9ACTN</name>